<sequence>MADQYEFASLLTAFRREAGLTQRQLAESSQLSERALRDLERGRVHRPRQSTLNLLADALGLDDARERRFKAAAVTPRRAAECTASRPGNGLVGRRAELDALIGLLRSGEERLISVIGMAGAGKSRLLREVATAFERDPEWSVVRYPVDAPAGAVGRVPAERPGTPGGVPAAARPAALGPEGGPDEGHHALLVVDKAEEAARDYDFAAMLRRAPRLRVIAAERMPAVRSGRYLFPLAPLRVPDAADEVVPCDVTRVESVRLFLDAAKRAGGPDRPFPDDLAAVVELCAELDGLPGALAAAAAWSPVYTPRRMLALLRRDPGALLESPGGDGGLWNSMVEAVLALHGDDRAALARLATTGGCWSIDAGAALLDHDAHRFARLVHCLLSLGFVRPCRRGGNRFSVLNTVRGALTAAA</sequence>
<accession>A0A495VY35</accession>
<protein>
    <submittedName>
        <fullName evidence="2">AAA ATPase-like protein</fullName>
    </submittedName>
</protein>
<dbReference type="OrthoDB" id="3427187at2"/>
<dbReference type="SUPFAM" id="SSF52540">
    <property type="entry name" value="P-loop containing nucleoside triphosphate hydrolases"/>
    <property type="match status" value="1"/>
</dbReference>
<dbReference type="PROSITE" id="PS50943">
    <property type="entry name" value="HTH_CROC1"/>
    <property type="match status" value="1"/>
</dbReference>
<evidence type="ECO:0000313" key="2">
    <source>
        <dbReference type="EMBL" id="RKT54236.1"/>
    </source>
</evidence>
<dbReference type="PANTHER" id="PTHR47691:SF3">
    <property type="entry name" value="HTH-TYPE TRANSCRIPTIONAL REGULATOR RV0890C-RELATED"/>
    <property type="match status" value="1"/>
</dbReference>
<reference evidence="2 3" key="1">
    <citation type="submission" date="2018-10" db="EMBL/GenBank/DDBJ databases">
        <title>Sequencing the genomes of 1000 actinobacteria strains.</title>
        <authorList>
            <person name="Klenk H.-P."/>
        </authorList>
    </citation>
    <scope>NUCLEOTIDE SEQUENCE [LARGE SCALE GENOMIC DNA]</scope>
    <source>
        <strain evidence="2 3">DSM 43800</strain>
    </source>
</reference>
<dbReference type="Pfam" id="PF13191">
    <property type="entry name" value="AAA_16"/>
    <property type="match status" value="1"/>
</dbReference>
<dbReference type="InterPro" id="IPR001387">
    <property type="entry name" value="Cro/C1-type_HTH"/>
</dbReference>
<gene>
    <name evidence="2" type="ORF">C8E97_2852</name>
</gene>
<dbReference type="InterPro" id="IPR010982">
    <property type="entry name" value="Lambda_DNA-bd_dom_sf"/>
</dbReference>
<keyword evidence="3" id="KW-1185">Reference proteome</keyword>
<evidence type="ECO:0000313" key="3">
    <source>
        <dbReference type="Proteomes" id="UP000282084"/>
    </source>
</evidence>
<dbReference type="SUPFAM" id="SSF47413">
    <property type="entry name" value="lambda repressor-like DNA-binding domains"/>
    <property type="match status" value="1"/>
</dbReference>
<dbReference type="PANTHER" id="PTHR47691">
    <property type="entry name" value="REGULATOR-RELATED"/>
    <property type="match status" value="1"/>
</dbReference>
<organism evidence="2 3">
    <name type="scientific">Saccharothrix australiensis</name>
    <dbReference type="NCBI Taxonomy" id="2072"/>
    <lineage>
        <taxon>Bacteria</taxon>
        <taxon>Bacillati</taxon>
        <taxon>Actinomycetota</taxon>
        <taxon>Actinomycetes</taxon>
        <taxon>Pseudonocardiales</taxon>
        <taxon>Pseudonocardiaceae</taxon>
        <taxon>Saccharothrix</taxon>
    </lineage>
</organism>
<name>A0A495VY35_9PSEU</name>
<dbReference type="GO" id="GO:0003677">
    <property type="term" value="F:DNA binding"/>
    <property type="evidence" value="ECO:0007669"/>
    <property type="project" value="InterPro"/>
</dbReference>
<evidence type="ECO:0000259" key="1">
    <source>
        <dbReference type="PROSITE" id="PS50943"/>
    </source>
</evidence>
<dbReference type="RefSeq" id="WP_121005707.1">
    <property type="nucleotide sequence ID" value="NZ_RBXO01000001.1"/>
</dbReference>
<feature type="domain" description="HTH cro/C1-type" evidence="1">
    <location>
        <begin position="11"/>
        <end position="67"/>
    </location>
</feature>
<dbReference type="Proteomes" id="UP000282084">
    <property type="component" value="Unassembled WGS sequence"/>
</dbReference>
<dbReference type="EMBL" id="RBXO01000001">
    <property type="protein sequence ID" value="RKT54236.1"/>
    <property type="molecule type" value="Genomic_DNA"/>
</dbReference>
<comment type="caution">
    <text evidence="2">The sequence shown here is derived from an EMBL/GenBank/DDBJ whole genome shotgun (WGS) entry which is preliminary data.</text>
</comment>
<dbReference type="CDD" id="cd00093">
    <property type="entry name" value="HTH_XRE"/>
    <property type="match status" value="1"/>
</dbReference>
<dbReference type="InterPro" id="IPR041664">
    <property type="entry name" value="AAA_16"/>
</dbReference>
<dbReference type="SMART" id="SM00530">
    <property type="entry name" value="HTH_XRE"/>
    <property type="match status" value="1"/>
</dbReference>
<dbReference type="Gene3D" id="1.10.260.40">
    <property type="entry name" value="lambda repressor-like DNA-binding domains"/>
    <property type="match status" value="1"/>
</dbReference>
<dbReference type="AlphaFoldDB" id="A0A495VY35"/>
<dbReference type="Pfam" id="PF13560">
    <property type="entry name" value="HTH_31"/>
    <property type="match status" value="1"/>
</dbReference>
<dbReference type="InterPro" id="IPR027417">
    <property type="entry name" value="P-loop_NTPase"/>
</dbReference>
<proteinExistence type="predicted"/>
<dbReference type="Gene3D" id="3.40.50.300">
    <property type="entry name" value="P-loop containing nucleotide triphosphate hydrolases"/>
    <property type="match status" value="1"/>
</dbReference>